<evidence type="ECO:0000259" key="1">
    <source>
        <dbReference type="PROSITE" id="PS51832"/>
    </source>
</evidence>
<dbReference type="AlphaFoldDB" id="A0A212LYU6"/>
<evidence type="ECO:0000313" key="2">
    <source>
        <dbReference type="EMBL" id="SCM82698.1"/>
    </source>
</evidence>
<gene>
    <name evidence="2" type="ORF">KL86SPO_50469</name>
</gene>
<proteinExistence type="predicted"/>
<dbReference type="PROSITE" id="PS51832">
    <property type="entry name" value="HD_GYP"/>
    <property type="match status" value="1"/>
</dbReference>
<protein>
    <recommendedName>
        <fullName evidence="1">HD-GYP domain-containing protein</fullName>
    </recommendedName>
</protein>
<dbReference type="NCBIfam" id="TIGR00277">
    <property type="entry name" value="HDIG"/>
    <property type="match status" value="1"/>
</dbReference>
<reference evidence="2" key="1">
    <citation type="submission" date="2016-08" db="EMBL/GenBank/DDBJ databases">
        <authorList>
            <person name="Seilhamer J.J."/>
        </authorList>
    </citation>
    <scope>NUCLEOTIDE SEQUENCE</scope>
    <source>
        <strain evidence="2">86</strain>
    </source>
</reference>
<dbReference type="EMBL" id="FMJE01000005">
    <property type="protein sequence ID" value="SCM82698.1"/>
    <property type="molecule type" value="Genomic_DNA"/>
</dbReference>
<dbReference type="PANTHER" id="PTHR43155:SF2">
    <property type="entry name" value="CYCLIC DI-GMP PHOSPHODIESTERASE PA4108"/>
    <property type="match status" value="1"/>
</dbReference>
<accession>A0A212LYU6</accession>
<dbReference type="SMART" id="SM00471">
    <property type="entry name" value="HDc"/>
    <property type="match status" value="1"/>
</dbReference>
<dbReference type="SUPFAM" id="SSF109604">
    <property type="entry name" value="HD-domain/PDEase-like"/>
    <property type="match status" value="1"/>
</dbReference>
<dbReference type="InterPro" id="IPR003607">
    <property type="entry name" value="HD/PDEase_dom"/>
</dbReference>
<dbReference type="Pfam" id="PF13487">
    <property type="entry name" value="HD_5"/>
    <property type="match status" value="1"/>
</dbReference>
<dbReference type="PANTHER" id="PTHR43155">
    <property type="entry name" value="CYCLIC DI-GMP PHOSPHODIESTERASE PA4108-RELATED"/>
    <property type="match status" value="1"/>
</dbReference>
<dbReference type="Gene3D" id="1.10.3210.10">
    <property type="entry name" value="Hypothetical protein af1432"/>
    <property type="match status" value="1"/>
</dbReference>
<name>A0A212LYU6_9FIRM</name>
<dbReference type="InterPro" id="IPR006675">
    <property type="entry name" value="HDIG_dom"/>
</dbReference>
<dbReference type="RefSeq" id="WP_288185307.1">
    <property type="nucleotide sequence ID" value="NZ_LT608335.1"/>
</dbReference>
<organism evidence="2">
    <name type="scientific">uncultured Sporomusa sp</name>
    <dbReference type="NCBI Taxonomy" id="307249"/>
    <lineage>
        <taxon>Bacteria</taxon>
        <taxon>Bacillati</taxon>
        <taxon>Bacillota</taxon>
        <taxon>Negativicutes</taxon>
        <taxon>Selenomonadales</taxon>
        <taxon>Sporomusaceae</taxon>
        <taxon>Sporomusa</taxon>
        <taxon>environmental samples</taxon>
    </lineage>
</organism>
<sequence length="194" mass="21862">MTVTQAVCRLIGKRDRYTVEHSKNVARLMSAFAKYAELSTEDITLAYIAGAVHDVGKISVPDYILNKPGRLTEEEFAQIKNHPIVGAKILAKVPGLEKVAEIVRYHHEWYNGSGYGAGLSGEEIPFISRMIAVCDSFDAMTTIRCYRQQPLSNHKALAEIINCAGTQFDPVISRCFVDFIECRQDYHNRFMFNP</sequence>
<dbReference type="CDD" id="cd00077">
    <property type="entry name" value="HDc"/>
    <property type="match status" value="1"/>
</dbReference>
<feature type="domain" description="HD-GYP" evidence="1">
    <location>
        <begin position="1"/>
        <end position="192"/>
    </location>
</feature>
<dbReference type="InterPro" id="IPR037522">
    <property type="entry name" value="HD_GYP_dom"/>
</dbReference>